<feature type="non-terminal residue" evidence="2">
    <location>
        <position position="1"/>
    </location>
</feature>
<proteinExistence type="predicted"/>
<reference evidence="2 3" key="1">
    <citation type="journal article" date="2024" name="BMC Genomics">
        <title>Genome assembly of redclaw crayfish (Cherax quadricarinatus) provides insights into its immune adaptation and hypoxia tolerance.</title>
        <authorList>
            <person name="Liu Z."/>
            <person name="Zheng J."/>
            <person name="Li H."/>
            <person name="Fang K."/>
            <person name="Wang S."/>
            <person name="He J."/>
            <person name="Zhou D."/>
            <person name="Weng S."/>
            <person name="Chi M."/>
            <person name="Gu Z."/>
            <person name="He J."/>
            <person name="Li F."/>
            <person name="Wang M."/>
        </authorList>
    </citation>
    <scope>NUCLEOTIDE SEQUENCE [LARGE SCALE GENOMIC DNA]</scope>
    <source>
        <strain evidence="2">ZL_2023a</strain>
    </source>
</reference>
<dbReference type="Proteomes" id="UP001445076">
    <property type="component" value="Unassembled WGS sequence"/>
</dbReference>
<name>A0AAW0YMZ4_CHEQU</name>
<protein>
    <recommendedName>
        <fullName evidence="4">PP1-binding domain-containing protein</fullName>
    </recommendedName>
</protein>
<evidence type="ECO:0000256" key="1">
    <source>
        <dbReference type="SAM" id="MobiDB-lite"/>
    </source>
</evidence>
<gene>
    <name evidence="2" type="ORF">OTU49_008294</name>
</gene>
<keyword evidence="3" id="KW-1185">Reference proteome</keyword>
<dbReference type="EMBL" id="JARKIK010000004">
    <property type="protein sequence ID" value="KAK8752935.1"/>
    <property type="molecule type" value="Genomic_DNA"/>
</dbReference>
<evidence type="ECO:0000313" key="2">
    <source>
        <dbReference type="EMBL" id="KAK8752935.1"/>
    </source>
</evidence>
<feature type="compositionally biased region" description="Polar residues" evidence="1">
    <location>
        <begin position="142"/>
        <end position="159"/>
    </location>
</feature>
<dbReference type="GO" id="GO:0005634">
    <property type="term" value="C:nucleus"/>
    <property type="evidence" value="ECO:0007669"/>
    <property type="project" value="TreeGrafter"/>
</dbReference>
<feature type="region of interest" description="Disordered" evidence="1">
    <location>
        <begin position="689"/>
        <end position="720"/>
    </location>
</feature>
<feature type="compositionally biased region" description="Basic and acidic residues" evidence="1">
    <location>
        <begin position="1060"/>
        <end position="1089"/>
    </location>
</feature>
<feature type="region of interest" description="Disordered" evidence="1">
    <location>
        <begin position="927"/>
        <end position="968"/>
    </location>
</feature>
<feature type="non-terminal residue" evidence="2">
    <location>
        <position position="1089"/>
    </location>
</feature>
<dbReference type="PANTHER" id="PTHR21603">
    <property type="entry name" value="ANTIGEN KI-67-LIKE PROTEIN"/>
    <property type="match status" value="1"/>
</dbReference>
<sequence length="1089" mass="121397">KTPAKMVGKTPKKSWADIVKRDLVCRGVSSKMQRFKHMSKGRGVPAKRESTVKSKHPANVFCEEVPKSFEFGHLTTGHANSPAPIFIHNKTSKTPRIYRKGRKSPFNAGFTKSQGNYGDLDGLDRLMATPRTGMREIEISPNDKTNSSEKLQNTPLSKKSNSKPRSRTPSPLKINGSSTEEFMGSLGASPVVFPTTPSQLKSFPRSVGKRPHSRISILASCTNMTNFDFSSIKTPDITKDNFISPLVTPSPSASSKLPENLHRGSSKSFMVSPENIQLETDATTFDFENAQTPDFSTPNVSQVEFPSPVSTQSNHLASDVNNVRNSLMTKYNNAVGRRALLLTPKAIRSFTQGLDSDLHEIKRLPRTLRAVASTPKPDYNVNVMTSIRTKDISERRKTRTPENPNSDNTYSDVVVLDCVNDKHTPKIRKSQTPRSVLDSPSVGYTNGDSGKLIKNMKIAVPEASNDTCNTATKVPVPDYSNIQGLQSLFRTPRRNPENVEIKANYCEPRGLKKLLATPKQKQYSPFADYTNVAGIKNLFASQIPVNSPEANYTNLYGIQTLMKTPNALDSLEREIEVMGELVKTPLSDRTNKVVRKIAPLLQHSPTQSLGRILRSSPKVVSPGTSSPSENIPPVEDGTPRRSRRNAKVELEAVAMSVRQRRPRRGAVKSDAQSHVTECELESIKLSPVVPERSLRSRKKVDSTDKNAMNKKKSRKGEKTAKVEIQNSVIMNKYQESPQIVEVDVELSEVSGKVEITQRQPAFSPEIDNPSLKLKLDTPVSVEDLVSDTLLVKRRNTQKAELNVLVVSPSKRRRKINNAVLESGKAVLPVLQDSETCVSLGKQEHSNDSELTPDLSVPVRGKRRKNQSPNQDEKKQMTPVRRGRSRKVTTAAGNSITDESNKIETQSKHIELNIDPVLCRENLDLSPSRKRNRKTRAQCVKSNDIQEEREVSSQSQDAASTRSRRGKLKEITESEQPLTKGRRKLANKLVSVPDAIENMPDLLVEQEVRITRRGRTRVQNSVDESVPVLQETKMKRGGTRLKNKKLEATVEPLEESEKEMDENCRVLEEPSLDKTSTKAKKNDKSRNTRF</sequence>
<feature type="region of interest" description="Disordered" evidence="1">
    <location>
        <begin position="97"/>
        <end position="179"/>
    </location>
</feature>
<organism evidence="2 3">
    <name type="scientific">Cherax quadricarinatus</name>
    <name type="common">Australian red claw crayfish</name>
    <dbReference type="NCBI Taxonomy" id="27406"/>
    <lineage>
        <taxon>Eukaryota</taxon>
        <taxon>Metazoa</taxon>
        <taxon>Ecdysozoa</taxon>
        <taxon>Arthropoda</taxon>
        <taxon>Crustacea</taxon>
        <taxon>Multicrustacea</taxon>
        <taxon>Malacostraca</taxon>
        <taxon>Eumalacostraca</taxon>
        <taxon>Eucarida</taxon>
        <taxon>Decapoda</taxon>
        <taxon>Pleocyemata</taxon>
        <taxon>Astacidea</taxon>
        <taxon>Parastacoidea</taxon>
        <taxon>Parastacidae</taxon>
        <taxon>Cherax</taxon>
    </lineage>
</organism>
<feature type="region of interest" description="Disordered" evidence="1">
    <location>
        <begin position="390"/>
        <end position="409"/>
    </location>
</feature>
<accession>A0AAW0YMZ4</accession>
<dbReference type="GO" id="GO:0007088">
    <property type="term" value="P:regulation of mitotic nuclear division"/>
    <property type="evidence" value="ECO:0007669"/>
    <property type="project" value="TreeGrafter"/>
</dbReference>
<evidence type="ECO:0000313" key="3">
    <source>
        <dbReference type="Proteomes" id="UP001445076"/>
    </source>
</evidence>
<feature type="region of interest" description="Disordered" evidence="1">
    <location>
        <begin position="616"/>
        <end position="646"/>
    </location>
</feature>
<feature type="region of interest" description="Disordered" evidence="1">
    <location>
        <begin position="838"/>
        <end position="903"/>
    </location>
</feature>
<dbReference type="PANTHER" id="PTHR21603:SF18">
    <property type="entry name" value="ANTIGEN KI-67-LIKE PROTEIN"/>
    <property type="match status" value="1"/>
</dbReference>
<dbReference type="GO" id="GO:0051983">
    <property type="term" value="P:regulation of chromosome segregation"/>
    <property type="evidence" value="ECO:0007669"/>
    <property type="project" value="TreeGrafter"/>
</dbReference>
<evidence type="ECO:0008006" key="4">
    <source>
        <dbReference type="Google" id="ProtNLM"/>
    </source>
</evidence>
<feature type="region of interest" description="Disordered" evidence="1">
    <location>
        <begin position="1048"/>
        <end position="1089"/>
    </location>
</feature>
<dbReference type="AlphaFoldDB" id="A0AAW0YMZ4"/>
<feature type="compositionally biased region" description="Polar residues" evidence="1">
    <location>
        <begin position="951"/>
        <end position="960"/>
    </location>
</feature>
<comment type="caution">
    <text evidence="2">The sequence shown here is derived from an EMBL/GenBank/DDBJ whole genome shotgun (WGS) entry which is preliminary data.</text>
</comment>
<dbReference type="GO" id="GO:0005694">
    <property type="term" value="C:chromosome"/>
    <property type="evidence" value="ECO:0007669"/>
    <property type="project" value="TreeGrafter"/>
</dbReference>